<name>A0ABD4T3T0_9CYAN</name>
<comment type="caution">
    <text evidence="1">The sequence shown here is derived from an EMBL/GenBank/DDBJ whole genome shotgun (WGS) entry which is preliminary data.</text>
</comment>
<organism evidence="1 2">
    <name type="scientific">Lyngbya confervoides BDU141951</name>
    <dbReference type="NCBI Taxonomy" id="1574623"/>
    <lineage>
        <taxon>Bacteria</taxon>
        <taxon>Bacillati</taxon>
        <taxon>Cyanobacteriota</taxon>
        <taxon>Cyanophyceae</taxon>
        <taxon>Oscillatoriophycideae</taxon>
        <taxon>Oscillatoriales</taxon>
        <taxon>Microcoleaceae</taxon>
        <taxon>Lyngbya</taxon>
    </lineage>
</organism>
<dbReference type="AlphaFoldDB" id="A0ABD4T3T0"/>
<keyword evidence="2" id="KW-1185">Reference proteome</keyword>
<evidence type="ECO:0000313" key="2">
    <source>
        <dbReference type="Proteomes" id="UP000031561"/>
    </source>
</evidence>
<sequence>MNIIVGDYLERHNVMFFYGMSEDDALRKIDRKAKKIYRIIDAAIKSSDAHNLVQLHSSREYVDAEECRQIEHTIRRFKDMNKNFAEDIKKQSTHILSSTVRKSGITENVYSYKTNCDLESYLIEEISAYIYLYKIGFIGEIYPGKDLEILQKVAKGEYNGFPFDYSNRTHISVSLSLDSGKSYAKLT</sequence>
<evidence type="ECO:0000313" key="1">
    <source>
        <dbReference type="EMBL" id="MCM1983149.1"/>
    </source>
</evidence>
<keyword evidence="1" id="KW-0614">Plasmid</keyword>
<dbReference type="Gene3D" id="3.40.50.11710">
    <property type="entry name" value="Cyclodipeptide synthase"/>
    <property type="match status" value="1"/>
</dbReference>
<accession>A0ABD4T3T0</accession>
<geneLocation type="plasmid" evidence="1">
    <name>unnamed17</name>
</geneLocation>
<dbReference type="Proteomes" id="UP000031561">
    <property type="component" value="Unassembled WGS sequence"/>
</dbReference>
<dbReference type="EMBL" id="JTHE03000057">
    <property type="protein sequence ID" value="MCM1983149.1"/>
    <property type="molecule type" value="Genomic_DNA"/>
</dbReference>
<gene>
    <name evidence="1" type="ORF">QQ91_0009975</name>
</gene>
<dbReference type="RefSeq" id="WP_152624453.1">
    <property type="nucleotide sequence ID" value="NZ_JTHE03000057.1"/>
</dbReference>
<protein>
    <submittedName>
        <fullName evidence="1">Uncharacterized protein</fullName>
    </submittedName>
</protein>
<dbReference type="InterPro" id="IPR038622">
    <property type="entry name" value="CDPS_sf"/>
</dbReference>
<proteinExistence type="predicted"/>
<reference evidence="1 2" key="1">
    <citation type="journal article" date="2015" name="Genome Announc.">
        <title>Draft Genome Sequence of Filamentous Marine Cyanobacterium Lyngbya confervoides Strain BDU141951.</title>
        <authorList>
            <person name="Chandrababunaidu M.M."/>
            <person name="Sen D."/>
            <person name="Tripathy S."/>
        </authorList>
    </citation>
    <scope>NUCLEOTIDE SEQUENCE [LARGE SCALE GENOMIC DNA]</scope>
    <source>
        <strain evidence="1 2">BDU141951</strain>
    </source>
</reference>